<dbReference type="CDD" id="cd05233">
    <property type="entry name" value="SDR_c"/>
    <property type="match status" value="1"/>
</dbReference>
<dbReference type="NCBIfam" id="NF005559">
    <property type="entry name" value="PRK07231.1"/>
    <property type="match status" value="1"/>
</dbReference>
<evidence type="ECO:0000256" key="1">
    <source>
        <dbReference type="ARBA" id="ARBA00006484"/>
    </source>
</evidence>
<dbReference type="InterPro" id="IPR020904">
    <property type="entry name" value="Sc_DH/Rdtase_CS"/>
</dbReference>
<reference evidence="4 5" key="1">
    <citation type="submission" date="2016-12" db="EMBL/GenBank/DDBJ databases">
        <title>Complete genome sequence of Microbacterium aurum KACC 15219.</title>
        <authorList>
            <person name="Jung Y."/>
            <person name="Shin J.-H."/>
            <person name="Lee Y.-J."/>
            <person name="Yi H."/>
            <person name="Bahn Y.-S."/>
            <person name="Kim J.F."/>
            <person name="Lee D.-W."/>
        </authorList>
    </citation>
    <scope>NUCLEOTIDE SEQUENCE [LARGE SCALE GENOMIC DNA]</scope>
    <source>
        <strain evidence="4 5">KACC 15219</strain>
    </source>
</reference>
<accession>A0A1P8U723</accession>
<dbReference type="GO" id="GO:0030497">
    <property type="term" value="P:fatty acid elongation"/>
    <property type="evidence" value="ECO:0007669"/>
    <property type="project" value="TreeGrafter"/>
</dbReference>
<organism evidence="4 5">
    <name type="scientific">Microbacterium aurum</name>
    <dbReference type="NCBI Taxonomy" id="36805"/>
    <lineage>
        <taxon>Bacteria</taxon>
        <taxon>Bacillati</taxon>
        <taxon>Actinomycetota</taxon>
        <taxon>Actinomycetes</taxon>
        <taxon>Micrococcales</taxon>
        <taxon>Microbacteriaceae</taxon>
        <taxon>Microbacterium</taxon>
    </lineage>
</organism>
<dbReference type="SUPFAM" id="SSF51735">
    <property type="entry name" value="NAD(P)-binding Rossmann-fold domains"/>
    <property type="match status" value="1"/>
</dbReference>
<dbReference type="PRINTS" id="PR00080">
    <property type="entry name" value="SDRFAMILY"/>
</dbReference>
<keyword evidence="5" id="KW-1185">Reference proteome</keyword>
<dbReference type="KEGG" id="maur:BOH66_06300"/>
<dbReference type="PROSITE" id="PS00061">
    <property type="entry name" value="ADH_SHORT"/>
    <property type="match status" value="1"/>
</dbReference>
<evidence type="ECO:0008006" key="6">
    <source>
        <dbReference type="Google" id="ProtNLM"/>
    </source>
</evidence>
<evidence type="ECO:0000313" key="4">
    <source>
        <dbReference type="EMBL" id="APZ33910.1"/>
    </source>
</evidence>
<evidence type="ECO:0000313" key="5">
    <source>
        <dbReference type="Proteomes" id="UP000187185"/>
    </source>
</evidence>
<proteinExistence type="inferred from homology"/>
<dbReference type="RefSeq" id="WP_076690226.1">
    <property type="nucleotide sequence ID" value="NZ_CP018762.1"/>
</dbReference>
<dbReference type="Gene3D" id="3.40.50.720">
    <property type="entry name" value="NAD(P)-binding Rossmann-like Domain"/>
    <property type="match status" value="1"/>
</dbReference>
<evidence type="ECO:0000256" key="3">
    <source>
        <dbReference type="RuleBase" id="RU000363"/>
    </source>
</evidence>
<gene>
    <name evidence="4" type="ORF">BOH66_06300</name>
</gene>
<comment type="similarity">
    <text evidence="1 3">Belongs to the short-chain dehydrogenases/reductases (SDR) family.</text>
</comment>
<keyword evidence="2" id="KW-0560">Oxidoreductase</keyword>
<dbReference type="InterPro" id="IPR002347">
    <property type="entry name" value="SDR_fam"/>
</dbReference>
<dbReference type="AlphaFoldDB" id="A0A1P8U723"/>
<sequence>MSKTHAEGRVAVITGGGRGAGRAIAQRLAEDGFDVVIGDVRTESADQAAQEIAASTGVRAAGFSVDVASAASVAEFVDSVVERFGTIDVLINNAGVISILPLEQIDEAEWDRVLDINLKGPYLLTRAALPHLTSSGWGRIVNIASDVGKRGEANIAHYCASKFGVVGLTQATGVELARTGVTVNAICPAIMNTDMMKQIAKEGAALDGADVSDTFSHLPDVVPMGRATEPTDIANVVSFLCSDDASFLTGQSLNVTGGRWMT</sequence>
<dbReference type="PANTHER" id="PTHR42760:SF40">
    <property type="entry name" value="3-OXOACYL-[ACYL-CARRIER-PROTEIN] REDUCTASE, CHLOROPLASTIC"/>
    <property type="match status" value="1"/>
</dbReference>
<evidence type="ECO:0000256" key="2">
    <source>
        <dbReference type="ARBA" id="ARBA00023002"/>
    </source>
</evidence>
<dbReference type="EMBL" id="CP018762">
    <property type="protein sequence ID" value="APZ33910.1"/>
    <property type="molecule type" value="Genomic_DNA"/>
</dbReference>
<dbReference type="Pfam" id="PF00106">
    <property type="entry name" value="adh_short"/>
    <property type="match status" value="1"/>
</dbReference>
<dbReference type="STRING" id="36805.BOH66_06300"/>
<dbReference type="GO" id="GO:0016616">
    <property type="term" value="F:oxidoreductase activity, acting on the CH-OH group of donors, NAD or NADP as acceptor"/>
    <property type="evidence" value="ECO:0007669"/>
    <property type="project" value="TreeGrafter"/>
</dbReference>
<dbReference type="FunFam" id="3.40.50.720:FF:000084">
    <property type="entry name" value="Short-chain dehydrogenase reductase"/>
    <property type="match status" value="1"/>
</dbReference>
<name>A0A1P8U723_9MICO</name>
<dbReference type="InterPro" id="IPR036291">
    <property type="entry name" value="NAD(P)-bd_dom_sf"/>
</dbReference>
<dbReference type="PANTHER" id="PTHR42760">
    <property type="entry name" value="SHORT-CHAIN DEHYDROGENASES/REDUCTASES FAMILY MEMBER"/>
    <property type="match status" value="1"/>
</dbReference>
<dbReference type="PRINTS" id="PR00081">
    <property type="entry name" value="GDHRDH"/>
</dbReference>
<protein>
    <recommendedName>
        <fullName evidence="6">Short-chain dehydrogenase</fullName>
    </recommendedName>
</protein>
<dbReference type="Proteomes" id="UP000187185">
    <property type="component" value="Chromosome"/>
</dbReference>